<evidence type="ECO:0000313" key="2">
    <source>
        <dbReference type="EMBL" id="NVI43668.1"/>
    </source>
</evidence>
<organism evidence="3">
    <name type="scientific">Bradyrhizobium septentrionale</name>
    <dbReference type="NCBI Taxonomy" id="1404411"/>
    <lineage>
        <taxon>Bacteria</taxon>
        <taxon>Pseudomonadati</taxon>
        <taxon>Pseudomonadota</taxon>
        <taxon>Alphaproteobacteria</taxon>
        <taxon>Hyphomicrobiales</taxon>
        <taxon>Nitrobacteraceae</taxon>
        <taxon>Bradyrhizobium</taxon>
    </lineage>
</organism>
<evidence type="ECO:0000259" key="1">
    <source>
        <dbReference type="Pfam" id="PF14301"/>
    </source>
</evidence>
<name>A0A973W5P4_9BRAD</name>
<comment type="caution">
    <text evidence="3">The sequence shown here is derived from an EMBL/GenBank/DDBJ whole genome shotgun (WGS) entry which is preliminary data.</text>
</comment>
<dbReference type="InterPro" id="IPR025484">
    <property type="entry name" value="DUF4376"/>
</dbReference>
<dbReference type="Pfam" id="PF14301">
    <property type="entry name" value="DUF4376"/>
    <property type="match status" value="1"/>
</dbReference>
<protein>
    <submittedName>
        <fullName evidence="3">DUF4376 domain-containing protein</fullName>
    </submittedName>
</protein>
<feature type="domain" description="DUF4376" evidence="1">
    <location>
        <begin position="92"/>
        <end position="190"/>
    </location>
</feature>
<reference evidence="3" key="1">
    <citation type="submission" date="2020-06" db="EMBL/GenBank/DDBJ databases">
        <title>Whole Genome Sequence of Bradyrhizobium sp. Strain 1S1.</title>
        <authorList>
            <person name="Bromfield E.S.P."/>
            <person name="Cloutier S."/>
        </authorList>
    </citation>
    <scope>NUCLEOTIDE SEQUENCE [LARGE SCALE GENOMIC DNA]</scope>
    <source>
        <strain evidence="3">1S1</strain>
    </source>
</reference>
<dbReference type="EMBL" id="JAAOLE020000001">
    <property type="protein sequence ID" value="NVI47635.1"/>
    <property type="molecule type" value="Genomic_DNA"/>
</dbReference>
<dbReference type="EMBL" id="JAAOLE020000001">
    <property type="protein sequence ID" value="NVI43668.1"/>
    <property type="molecule type" value="Genomic_DNA"/>
</dbReference>
<gene>
    <name evidence="2" type="ORF">HAP48_012065</name>
    <name evidence="3" type="ORF">HAP48_032715</name>
</gene>
<dbReference type="RefSeq" id="WP_166202942.1">
    <property type="nucleotide sequence ID" value="NZ_CP088285.1"/>
</dbReference>
<evidence type="ECO:0000313" key="3">
    <source>
        <dbReference type="EMBL" id="NVI47635.1"/>
    </source>
</evidence>
<accession>A0A973W5P4</accession>
<sequence>MFNPKDWYWHVAGDAANVLSSARNIYVPTSDSDYAAWLTSNGMADAPSVPDEADIYHYVSDFLPLYLWDGANFSQPAAGQYSKAQLQNYNGTARLNKVNGGMTAAGIPVKTDDRSRGRISDGRALALADSTYTTKWFGSDGLFYDVDAPTMIQMSAKVAEHTNQCYMAFEQTSAGISGGSITTLAAIDAAYQGF</sequence>
<dbReference type="AlphaFoldDB" id="A0A973W5P4"/>
<proteinExistence type="predicted"/>